<evidence type="ECO:0000313" key="4">
    <source>
        <dbReference type="Proteomes" id="UP000747399"/>
    </source>
</evidence>
<dbReference type="Pfam" id="PF09282">
    <property type="entry name" value="Mago-bind"/>
    <property type="match status" value="1"/>
</dbReference>
<dbReference type="GO" id="GO:1903259">
    <property type="term" value="P:exon-exon junction complex disassembly"/>
    <property type="evidence" value="ECO:0007669"/>
    <property type="project" value="InterPro"/>
</dbReference>
<dbReference type="GO" id="GO:0005737">
    <property type="term" value="C:cytoplasm"/>
    <property type="evidence" value="ECO:0007669"/>
    <property type="project" value="TreeGrafter"/>
</dbReference>
<gene>
    <name evidence="3" type="ORF">Vafri_20499</name>
</gene>
<evidence type="ECO:0000313" key="3">
    <source>
        <dbReference type="EMBL" id="GIL67063.1"/>
    </source>
</evidence>
<feature type="domain" description="WIBG Mago-binding" evidence="2">
    <location>
        <begin position="14"/>
        <end position="40"/>
    </location>
</feature>
<dbReference type="PANTHER" id="PTHR22959">
    <property type="entry name" value="PYM PROTEIN"/>
    <property type="match status" value="1"/>
</dbReference>
<evidence type="ECO:0000256" key="1">
    <source>
        <dbReference type="SAM" id="MobiDB-lite"/>
    </source>
</evidence>
<name>A0A8J4BX39_9CHLO</name>
<organism evidence="3 4">
    <name type="scientific">Volvox africanus</name>
    <dbReference type="NCBI Taxonomy" id="51714"/>
    <lineage>
        <taxon>Eukaryota</taxon>
        <taxon>Viridiplantae</taxon>
        <taxon>Chlorophyta</taxon>
        <taxon>core chlorophytes</taxon>
        <taxon>Chlorophyceae</taxon>
        <taxon>CS clade</taxon>
        <taxon>Chlamydomonadales</taxon>
        <taxon>Volvocaceae</taxon>
        <taxon>Volvox</taxon>
    </lineage>
</organism>
<sequence length="193" mass="21048">MNRKLTEATVLETGEKIIPGSLRPDGTVRKERRIRAGFVPQDEQPVYMSRGALAKQNVPTCPGMDETEVMALKQQATKAKKPSSSVSQAPNPQSAPKTSASVQATSKAATVPKAAAAEPPAQSELPSEHEDPKKTLEKRILNLNKKIRQCNTLAERKQAGATLDKEQEEKLAKSTGWQEEVRLLEEQLANLVA</sequence>
<dbReference type="InterPro" id="IPR036348">
    <property type="entry name" value="WIBG_N_sf"/>
</dbReference>
<dbReference type="SMART" id="SM01273">
    <property type="entry name" value="Mago-bind"/>
    <property type="match status" value="1"/>
</dbReference>
<feature type="compositionally biased region" description="Basic and acidic residues" evidence="1">
    <location>
        <begin position="126"/>
        <end position="138"/>
    </location>
</feature>
<feature type="region of interest" description="Disordered" evidence="1">
    <location>
        <begin position="72"/>
        <end position="138"/>
    </location>
</feature>
<comment type="caution">
    <text evidence="3">The sequence shown here is derived from an EMBL/GenBank/DDBJ whole genome shotgun (WGS) entry which is preliminary data.</text>
</comment>
<keyword evidence="4" id="KW-1185">Reference proteome</keyword>
<feature type="compositionally biased region" description="Low complexity" evidence="1">
    <location>
        <begin position="104"/>
        <end position="124"/>
    </location>
</feature>
<dbReference type="GO" id="GO:0035145">
    <property type="term" value="C:exon-exon junction complex"/>
    <property type="evidence" value="ECO:0007669"/>
    <property type="project" value="TreeGrafter"/>
</dbReference>
<dbReference type="PANTHER" id="PTHR22959:SF0">
    <property type="entry name" value="PARTNER OF Y14 AND MAGO"/>
    <property type="match status" value="1"/>
</dbReference>
<evidence type="ECO:0000259" key="2">
    <source>
        <dbReference type="SMART" id="SM01273"/>
    </source>
</evidence>
<accession>A0A8J4BX39</accession>
<dbReference type="AlphaFoldDB" id="A0A8J4BX39"/>
<dbReference type="InterPro" id="IPR039333">
    <property type="entry name" value="PYM1"/>
</dbReference>
<proteinExistence type="predicted"/>
<protein>
    <recommendedName>
        <fullName evidence="2">WIBG Mago-binding domain-containing protein</fullName>
    </recommendedName>
</protein>
<feature type="compositionally biased region" description="Polar residues" evidence="1">
    <location>
        <begin position="74"/>
        <end position="103"/>
    </location>
</feature>
<dbReference type="InterPro" id="IPR015362">
    <property type="entry name" value="WIBG_mago-bd"/>
</dbReference>
<dbReference type="SUPFAM" id="SSF101931">
    <property type="entry name" value="Pym (Within the bgcn gene intron protein, WIBG), N-terminal domain"/>
    <property type="match status" value="1"/>
</dbReference>
<reference evidence="3" key="1">
    <citation type="journal article" date="2021" name="Proc. Natl. Acad. Sci. U.S.A.">
        <title>Three genomes in the algal genus Volvox reveal the fate of a haploid sex-determining region after a transition to homothallism.</title>
        <authorList>
            <person name="Yamamoto K."/>
            <person name="Hamaji T."/>
            <person name="Kawai-Toyooka H."/>
            <person name="Matsuzaki R."/>
            <person name="Takahashi F."/>
            <person name="Nishimura Y."/>
            <person name="Kawachi M."/>
            <person name="Noguchi H."/>
            <person name="Minakuchi Y."/>
            <person name="Umen J.G."/>
            <person name="Toyoda A."/>
            <person name="Nozaki H."/>
        </authorList>
    </citation>
    <scope>NUCLEOTIDE SEQUENCE</scope>
    <source>
        <strain evidence="3">NIES-3780</strain>
    </source>
</reference>
<dbReference type="EMBL" id="BNCO01000093">
    <property type="protein sequence ID" value="GIL67063.1"/>
    <property type="molecule type" value="Genomic_DNA"/>
</dbReference>
<dbReference type="GO" id="GO:0003723">
    <property type="term" value="F:RNA binding"/>
    <property type="evidence" value="ECO:0007669"/>
    <property type="project" value="TreeGrafter"/>
</dbReference>
<dbReference type="Proteomes" id="UP000747399">
    <property type="component" value="Unassembled WGS sequence"/>
</dbReference>